<dbReference type="GO" id="GO:0004180">
    <property type="term" value="F:carboxypeptidase activity"/>
    <property type="evidence" value="ECO:0007669"/>
    <property type="project" value="UniProtKB-KW"/>
</dbReference>
<evidence type="ECO:0000313" key="8">
    <source>
        <dbReference type="EMBL" id="CAK8992344.1"/>
    </source>
</evidence>
<dbReference type="EMBL" id="CAXAMM010001549">
    <property type="protein sequence ID" value="CAK8992344.1"/>
    <property type="molecule type" value="Genomic_DNA"/>
</dbReference>
<feature type="active site" evidence="7">
    <location>
        <position position="236"/>
    </location>
</feature>
<dbReference type="EC" id="3.4.19.9" evidence="3 7"/>
<evidence type="ECO:0000256" key="7">
    <source>
        <dbReference type="PROSITE-ProRule" id="PRU00607"/>
    </source>
</evidence>
<evidence type="ECO:0000256" key="2">
    <source>
        <dbReference type="ARBA" id="ARBA00011083"/>
    </source>
</evidence>
<dbReference type="Pfam" id="PF07722">
    <property type="entry name" value="Peptidase_C26"/>
    <property type="match status" value="1"/>
</dbReference>
<dbReference type="PANTHER" id="PTHR11315:SF0">
    <property type="entry name" value="FOLATE GAMMA-GLUTAMYL HYDROLASE"/>
    <property type="match status" value="1"/>
</dbReference>
<keyword evidence="5" id="KW-0732">Signal</keyword>
<organism evidence="8 9">
    <name type="scientific">Durusdinium trenchii</name>
    <dbReference type="NCBI Taxonomy" id="1381693"/>
    <lineage>
        <taxon>Eukaryota</taxon>
        <taxon>Sar</taxon>
        <taxon>Alveolata</taxon>
        <taxon>Dinophyceae</taxon>
        <taxon>Suessiales</taxon>
        <taxon>Symbiodiniaceae</taxon>
        <taxon>Durusdinium</taxon>
    </lineage>
</organism>
<keyword evidence="9" id="KW-1185">Reference proteome</keyword>
<evidence type="ECO:0000313" key="9">
    <source>
        <dbReference type="Proteomes" id="UP001642464"/>
    </source>
</evidence>
<evidence type="ECO:0000256" key="6">
    <source>
        <dbReference type="ARBA" id="ARBA00022801"/>
    </source>
</evidence>
<keyword evidence="6 7" id="KW-0378">Hydrolase</keyword>
<dbReference type="SUPFAM" id="SSF52317">
    <property type="entry name" value="Class I glutamine amidotransferase-like"/>
    <property type="match status" value="1"/>
</dbReference>
<comment type="catalytic activity">
    <reaction evidence="7">
        <text>(6S)-5,6,7,8-tetrahydrofolyl-(gamma-L-Glu)(n) + (n-1) H2O = (6S)-5,6,7,8-tetrahydrofolate + (n-1) L-glutamate</text>
        <dbReference type="Rhea" id="RHEA:56784"/>
        <dbReference type="Rhea" id="RHEA-COMP:14738"/>
        <dbReference type="ChEBI" id="CHEBI:15377"/>
        <dbReference type="ChEBI" id="CHEBI:29985"/>
        <dbReference type="ChEBI" id="CHEBI:57453"/>
        <dbReference type="ChEBI" id="CHEBI:141005"/>
        <dbReference type="EC" id="3.4.19.9"/>
    </reaction>
</comment>
<keyword evidence="8" id="KW-0121">Carboxypeptidase</keyword>
<proteinExistence type="inferred from homology"/>
<evidence type="ECO:0000256" key="1">
    <source>
        <dbReference type="ARBA" id="ARBA00004239"/>
    </source>
</evidence>
<keyword evidence="8" id="KW-0645">Protease</keyword>
<dbReference type="PROSITE" id="PS51275">
    <property type="entry name" value="PEPTIDASE_C26_GGH"/>
    <property type="match status" value="1"/>
</dbReference>
<dbReference type="InterPro" id="IPR011697">
    <property type="entry name" value="Peptidase_C26"/>
</dbReference>
<accession>A0ABP0HT66</accession>
<dbReference type="Proteomes" id="UP001642464">
    <property type="component" value="Unassembled WGS sequence"/>
</dbReference>
<sequence>LRGTEQLLVVPEQLSQPCKEENDRPIIGVLTQPALGREYVAGSYVKYLEAAGARVVALRYRWSKEELVDMAKSLNGLLLPGGNAELSKGAPYYDASAVLFEFALEQNRQGKFFPVWGTCLGFEQLHVLASGDNSTVLSASGDFDSEDFASPVTLTEHAMSSDLVGNMPEHLVSAMTREPITFNAHKQGISPRIFHDNPKLVAFFTPLATFKDRKGKPFMAIVEAKHGLPVYGTQFHPEKAIFEWFEPSGIPHTPNAILLAQYTANFFVQKARCSPNSFPGGFHNASRHMIQLTVKRIVETPNQYFAQVYEF</sequence>
<gene>
    <name evidence="8" type="ORF">SCF082_LOCUS3068</name>
</gene>
<feature type="active site" description="Nucleophile" evidence="7">
    <location>
        <position position="119"/>
    </location>
</feature>
<protein>
    <recommendedName>
        <fullName evidence="3 7">folate gamma-glutamyl hydrolase</fullName>
        <ecNumber evidence="3 7">3.4.19.9</ecNumber>
    </recommendedName>
</protein>
<name>A0ABP0HT66_9DINO</name>
<comment type="caution">
    <text evidence="8">The sequence shown here is derived from an EMBL/GenBank/DDBJ whole genome shotgun (WGS) entry which is preliminary data.</text>
</comment>
<reference evidence="8 9" key="1">
    <citation type="submission" date="2024-02" db="EMBL/GenBank/DDBJ databases">
        <authorList>
            <person name="Chen Y."/>
            <person name="Shah S."/>
            <person name="Dougan E. K."/>
            <person name="Thang M."/>
            <person name="Chan C."/>
        </authorList>
    </citation>
    <scope>NUCLEOTIDE SEQUENCE [LARGE SCALE GENOMIC DNA]</scope>
</reference>
<evidence type="ECO:0000256" key="5">
    <source>
        <dbReference type="ARBA" id="ARBA00022729"/>
    </source>
</evidence>
<dbReference type="InterPro" id="IPR015527">
    <property type="entry name" value="Pept_C26_g-glut_hydrolase"/>
</dbReference>
<keyword evidence="4" id="KW-0964">Secreted</keyword>
<dbReference type="PANTHER" id="PTHR11315">
    <property type="entry name" value="PROTEASE FAMILY C26 GAMMA-GLUTAMYL HYDROLASE"/>
    <property type="match status" value="1"/>
</dbReference>
<evidence type="ECO:0000256" key="4">
    <source>
        <dbReference type="ARBA" id="ARBA00022525"/>
    </source>
</evidence>
<dbReference type="PROSITE" id="PS51273">
    <property type="entry name" value="GATASE_TYPE_1"/>
    <property type="match status" value="1"/>
</dbReference>
<evidence type="ECO:0000256" key="3">
    <source>
        <dbReference type="ARBA" id="ARBA00012886"/>
    </source>
</evidence>
<dbReference type="Gene3D" id="3.40.50.880">
    <property type="match status" value="1"/>
</dbReference>
<comment type="similarity">
    <text evidence="2">Belongs to the peptidase C26 family.</text>
</comment>
<feature type="non-terminal residue" evidence="8">
    <location>
        <position position="1"/>
    </location>
</feature>
<dbReference type="InterPro" id="IPR029062">
    <property type="entry name" value="Class_I_gatase-like"/>
</dbReference>
<comment type="subcellular location">
    <subcellularLocation>
        <location evidence="1">Secreted</location>
        <location evidence="1">Extracellular space</location>
    </subcellularLocation>
</comment>